<keyword evidence="2" id="KW-1185">Reference proteome</keyword>
<dbReference type="Gene3D" id="3.90.1140.10">
    <property type="entry name" value="Cyclic phosphodiesterase"/>
    <property type="match status" value="1"/>
</dbReference>
<dbReference type="RefSeq" id="WP_157476961.1">
    <property type="nucleotide sequence ID" value="NZ_CP046566.1"/>
</dbReference>
<dbReference type="Pfam" id="PF13563">
    <property type="entry name" value="2_5_RNA_ligase2"/>
    <property type="match status" value="1"/>
</dbReference>
<protein>
    <recommendedName>
        <fullName evidence="3">2'-5' RNA ligase family protein</fullName>
    </recommendedName>
</protein>
<dbReference type="Proteomes" id="UP000426027">
    <property type="component" value="Chromosome"/>
</dbReference>
<evidence type="ECO:0000313" key="1">
    <source>
        <dbReference type="EMBL" id="QGW27315.1"/>
    </source>
</evidence>
<gene>
    <name evidence="1" type="ORF">GLV81_03610</name>
</gene>
<organism evidence="1 2">
    <name type="scientific">Phnomibacter ginsenosidimutans</name>
    <dbReference type="NCBI Taxonomy" id="2676868"/>
    <lineage>
        <taxon>Bacteria</taxon>
        <taxon>Pseudomonadati</taxon>
        <taxon>Bacteroidota</taxon>
        <taxon>Chitinophagia</taxon>
        <taxon>Chitinophagales</taxon>
        <taxon>Chitinophagaceae</taxon>
        <taxon>Phnomibacter</taxon>
    </lineage>
</organism>
<dbReference type="KEGG" id="fls:GLV81_03610"/>
<dbReference type="AlphaFoldDB" id="A0A6I6GG39"/>
<name>A0A6I6GG39_9BACT</name>
<dbReference type="InterPro" id="IPR009097">
    <property type="entry name" value="Cyclic_Pdiesterase"/>
</dbReference>
<accession>A0A6I6GG39</accession>
<proteinExistence type="predicted"/>
<evidence type="ECO:0008006" key="3">
    <source>
        <dbReference type="Google" id="ProtNLM"/>
    </source>
</evidence>
<dbReference type="EMBL" id="CP046566">
    <property type="protein sequence ID" value="QGW27315.1"/>
    <property type="molecule type" value="Genomic_DNA"/>
</dbReference>
<sequence length="213" mass="24418">MAAYPAHERKPAVRSSRYALPLTDYRLVLQPHPDLYEQLLQLKQDFAQQYQCPDAVAEEPTIPLMRFQQFAMSEAALQKKLQDLLCHQAPFLVQLHGFGSLPTHTVFVQVATKNGIQQLLQQLLPLQSMLRLSQFNKAHYMADPYLTLARQLQPWQYEKGWRQYRHTPFSGSFVASEALLLKRPPQATQFSLLTRFAFAAQPVAAPPVQTLLF</sequence>
<dbReference type="SUPFAM" id="SSF55144">
    <property type="entry name" value="LigT-like"/>
    <property type="match status" value="1"/>
</dbReference>
<reference evidence="1 2" key="1">
    <citation type="submission" date="2019-11" db="EMBL/GenBank/DDBJ databases">
        <authorList>
            <person name="Im W.T."/>
        </authorList>
    </citation>
    <scope>NUCLEOTIDE SEQUENCE [LARGE SCALE GENOMIC DNA]</scope>
    <source>
        <strain evidence="1 2">SB-02</strain>
    </source>
</reference>
<evidence type="ECO:0000313" key="2">
    <source>
        <dbReference type="Proteomes" id="UP000426027"/>
    </source>
</evidence>